<dbReference type="EMBL" id="JARJCW010000015">
    <property type="protein sequence ID" value="KAJ7216515.1"/>
    <property type="molecule type" value="Genomic_DNA"/>
</dbReference>
<proteinExistence type="predicted"/>
<comment type="caution">
    <text evidence="2">The sequence shown here is derived from an EMBL/GenBank/DDBJ whole genome shotgun (WGS) entry which is preliminary data.</text>
</comment>
<name>A0AAD6VMZ6_9AGAR</name>
<evidence type="ECO:0000256" key="1">
    <source>
        <dbReference type="SAM" id="MobiDB-lite"/>
    </source>
</evidence>
<dbReference type="PANTHER" id="PTHR36452:SF1">
    <property type="entry name" value="DUF2461 DOMAIN-CONTAINING PROTEIN"/>
    <property type="match status" value="1"/>
</dbReference>
<dbReference type="AlphaFoldDB" id="A0AAD6VMZ6"/>
<dbReference type="PANTHER" id="PTHR36452">
    <property type="entry name" value="CHROMOSOME 12, WHOLE GENOME SHOTGUN SEQUENCE"/>
    <property type="match status" value="1"/>
</dbReference>
<evidence type="ECO:0000313" key="2">
    <source>
        <dbReference type="EMBL" id="KAJ7216515.1"/>
    </source>
</evidence>
<feature type="compositionally biased region" description="Acidic residues" evidence="1">
    <location>
        <begin position="37"/>
        <end position="52"/>
    </location>
</feature>
<dbReference type="Pfam" id="PF09365">
    <property type="entry name" value="DUF2461"/>
    <property type="match status" value="1"/>
</dbReference>
<protein>
    <submittedName>
        <fullName evidence="2">Uncharacterized protein</fullName>
    </submittedName>
</protein>
<evidence type="ECO:0000313" key="3">
    <source>
        <dbReference type="Proteomes" id="UP001219525"/>
    </source>
</evidence>
<organism evidence="2 3">
    <name type="scientific">Mycena pura</name>
    <dbReference type="NCBI Taxonomy" id="153505"/>
    <lineage>
        <taxon>Eukaryota</taxon>
        <taxon>Fungi</taxon>
        <taxon>Dikarya</taxon>
        <taxon>Basidiomycota</taxon>
        <taxon>Agaricomycotina</taxon>
        <taxon>Agaricomycetes</taxon>
        <taxon>Agaricomycetidae</taxon>
        <taxon>Agaricales</taxon>
        <taxon>Marasmiineae</taxon>
        <taxon>Mycenaceae</taxon>
        <taxon>Mycena</taxon>
    </lineage>
</organism>
<accession>A0AAD6VMZ6</accession>
<feature type="compositionally biased region" description="Polar residues" evidence="1">
    <location>
        <begin position="11"/>
        <end position="25"/>
    </location>
</feature>
<sequence>MPPRSKEAASVSPSKTSTKRSQPIPKSTRRKARGSDEESEEEYDSDALDDTDDEKKSLKKRKRKSETGKTTRTPKKKKTDDLDDEFELQLEEGQEIAGVIVQAPKTGRVPPGQISQNTFDFLTQLADPECNDREWYHLSHASCCSKAYEFVAGLNFMVDGFILALLLILTYSATDPVYRQAEKEWKDFVEAFTELLVEVDDQIPPLPPKDLIHRIYRDIRFSNDKTPYKTEFSASFSRGGRKGIFAHFRPGNQSMIAVGTWCPGKNELNTIRSNILRDSTRLRRIISDATFVKYCGEPKPGARRNIFGREDELKVAPKGVDKAHPFVILSSVL</sequence>
<dbReference type="InterPro" id="IPR012808">
    <property type="entry name" value="CHP02453"/>
</dbReference>
<keyword evidence="3" id="KW-1185">Reference proteome</keyword>
<gene>
    <name evidence="2" type="ORF">GGX14DRAFT_441721</name>
</gene>
<feature type="region of interest" description="Disordered" evidence="1">
    <location>
        <begin position="1"/>
        <end position="82"/>
    </location>
</feature>
<reference evidence="2" key="1">
    <citation type="submission" date="2023-03" db="EMBL/GenBank/DDBJ databases">
        <title>Massive genome expansion in bonnet fungi (Mycena s.s.) driven by repeated elements and novel gene families across ecological guilds.</title>
        <authorList>
            <consortium name="Lawrence Berkeley National Laboratory"/>
            <person name="Harder C.B."/>
            <person name="Miyauchi S."/>
            <person name="Viragh M."/>
            <person name="Kuo A."/>
            <person name="Thoen E."/>
            <person name="Andreopoulos B."/>
            <person name="Lu D."/>
            <person name="Skrede I."/>
            <person name="Drula E."/>
            <person name="Henrissat B."/>
            <person name="Morin E."/>
            <person name="Kohler A."/>
            <person name="Barry K."/>
            <person name="LaButti K."/>
            <person name="Morin E."/>
            <person name="Salamov A."/>
            <person name="Lipzen A."/>
            <person name="Mereny Z."/>
            <person name="Hegedus B."/>
            <person name="Baldrian P."/>
            <person name="Stursova M."/>
            <person name="Weitz H."/>
            <person name="Taylor A."/>
            <person name="Grigoriev I.V."/>
            <person name="Nagy L.G."/>
            <person name="Martin F."/>
            <person name="Kauserud H."/>
        </authorList>
    </citation>
    <scope>NUCLEOTIDE SEQUENCE</scope>
    <source>
        <strain evidence="2">9144</strain>
    </source>
</reference>
<dbReference type="Proteomes" id="UP001219525">
    <property type="component" value="Unassembled WGS sequence"/>
</dbReference>